<dbReference type="InterPro" id="IPR055210">
    <property type="entry name" value="CtpA/B_N"/>
</dbReference>
<comment type="catalytic activity">
    <reaction evidence="5">
        <text>The enzyme shows specific recognition of a C-terminal tripeptide, Xaa-Yaa-Zaa, in which Xaa is preferably Ala or Leu, Yaa is preferably Ala or Tyr, and Zaa is preferably Ala, but then cleaves at a variable distance from the C-terminus. A typical cleavage is -Ala-Ala-|-Arg-Ala-Ala-Lys-Glu-Asn-Tyr-Ala-Leu-Ala-Ala.</text>
        <dbReference type="EC" id="3.4.21.102"/>
    </reaction>
</comment>
<evidence type="ECO:0000256" key="7">
    <source>
        <dbReference type="RuleBase" id="RU004404"/>
    </source>
</evidence>
<keyword evidence="3 7" id="KW-0378">Hydrolase</keyword>
<dbReference type="GO" id="GO:0006508">
    <property type="term" value="P:proteolysis"/>
    <property type="evidence" value="ECO:0007669"/>
    <property type="project" value="UniProtKB-KW"/>
</dbReference>
<dbReference type="PANTHER" id="PTHR32060:SF30">
    <property type="entry name" value="CARBOXY-TERMINAL PROCESSING PROTEASE CTPA"/>
    <property type="match status" value="1"/>
</dbReference>
<dbReference type="PANTHER" id="PTHR32060">
    <property type="entry name" value="TAIL-SPECIFIC PROTEASE"/>
    <property type="match status" value="1"/>
</dbReference>
<evidence type="ECO:0000313" key="11">
    <source>
        <dbReference type="EMBL" id="KAB7709242.1"/>
    </source>
</evidence>
<feature type="region of interest" description="Disordered" evidence="8">
    <location>
        <begin position="467"/>
        <end position="491"/>
    </location>
</feature>
<dbReference type="Pfam" id="PF22694">
    <property type="entry name" value="CtpB_N-like"/>
    <property type="match status" value="1"/>
</dbReference>
<dbReference type="GO" id="GO:0030288">
    <property type="term" value="C:outer membrane-bounded periplasmic space"/>
    <property type="evidence" value="ECO:0007669"/>
    <property type="project" value="TreeGrafter"/>
</dbReference>
<evidence type="ECO:0000256" key="4">
    <source>
        <dbReference type="ARBA" id="ARBA00022825"/>
    </source>
</evidence>
<dbReference type="FunFam" id="3.30.750.44:FF:000001">
    <property type="entry name" value="S41 family peptidase"/>
    <property type="match status" value="1"/>
</dbReference>
<dbReference type="Gene3D" id="1.10.101.10">
    <property type="entry name" value="PGBD-like superfamily/PGBD"/>
    <property type="match status" value="1"/>
</dbReference>
<dbReference type="CDD" id="cd06782">
    <property type="entry name" value="cpPDZ_CPP-like"/>
    <property type="match status" value="1"/>
</dbReference>
<dbReference type="SUPFAM" id="SSF47090">
    <property type="entry name" value="PGBD-like"/>
    <property type="match status" value="1"/>
</dbReference>
<dbReference type="InterPro" id="IPR001478">
    <property type="entry name" value="PDZ"/>
</dbReference>
<organism evidence="11 12">
    <name type="scientific">Bacillus aerolatus</name>
    <dbReference type="NCBI Taxonomy" id="2653354"/>
    <lineage>
        <taxon>Bacteria</taxon>
        <taxon>Bacillati</taxon>
        <taxon>Bacillota</taxon>
        <taxon>Bacilli</taxon>
        <taxon>Bacillales</taxon>
        <taxon>Bacillaceae</taxon>
        <taxon>Bacillus</taxon>
    </lineage>
</organism>
<evidence type="ECO:0000259" key="10">
    <source>
        <dbReference type="PROSITE" id="PS50106"/>
    </source>
</evidence>
<dbReference type="SMART" id="SM00228">
    <property type="entry name" value="PDZ"/>
    <property type="match status" value="1"/>
</dbReference>
<dbReference type="PROSITE" id="PS50106">
    <property type="entry name" value="PDZ"/>
    <property type="match status" value="1"/>
</dbReference>
<evidence type="ECO:0000256" key="3">
    <source>
        <dbReference type="ARBA" id="ARBA00022801"/>
    </source>
</evidence>
<gene>
    <name evidence="11" type="ORF">F9802_02360</name>
</gene>
<dbReference type="GO" id="GO:0007165">
    <property type="term" value="P:signal transduction"/>
    <property type="evidence" value="ECO:0007669"/>
    <property type="project" value="TreeGrafter"/>
</dbReference>
<name>A0A6I1FR78_9BACI</name>
<sequence length="491" mass="54433">MDENRSGQPEDKHHSHYIRLKKFHFIMLLFFLVFATAAITTFALAFGDEKAADVGVKPRQEFEKLYEAYDKLEKNYYKDVNKDLLVNGAINGMLDSLDDPYTDYMDKKEASQFHESVSSSFEGIGAEIQEEKGTIKIVSPIKGSPAEKAGLRPNDRIMAVDGKSLQGKSSSEAVLLIRGEKGTKVKLQIQRAGATKPMEVTIVRDEIPIETVYAEMDEDKVAHIQITSFSDRTSAELKKAIEEMKAKGMKSMVLDLRQNPGGLLDQAIEITNMFVPKGKVLFQVEDSTGKREKMVSDNKEKFTLPVAVLIDSGSASASEIFAAAMKESAGVPLIGEKTFGKGTVQTAEDFKDGSNMKFTTAKWLTPNGNWIHKKGVEPDTVVKLPAYSNLSYLSPDSELKLDSLSEEVKTAEKMLEALGYNPGKIDGFFDEETEEAVKEFQKKAGMDETGVLSGDTTVQLMTDLREKVQQNDTQKQKAVEILSKRQKDSTS</sequence>
<keyword evidence="9" id="KW-0472">Membrane</keyword>
<dbReference type="EC" id="3.4.21.102" evidence="6"/>
<dbReference type="Proteomes" id="UP000429595">
    <property type="component" value="Unassembled WGS sequence"/>
</dbReference>
<dbReference type="Gene3D" id="3.90.226.10">
    <property type="entry name" value="2-enoyl-CoA Hydratase, Chain A, domain 1"/>
    <property type="match status" value="1"/>
</dbReference>
<dbReference type="Gene3D" id="3.30.750.44">
    <property type="match status" value="1"/>
</dbReference>
<evidence type="ECO:0000256" key="6">
    <source>
        <dbReference type="ARBA" id="ARBA00066637"/>
    </source>
</evidence>
<dbReference type="InterPro" id="IPR029045">
    <property type="entry name" value="ClpP/crotonase-like_dom_sf"/>
</dbReference>
<evidence type="ECO:0000256" key="9">
    <source>
        <dbReference type="SAM" id="Phobius"/>
    </source>
</evidence>
<comment type="similarity">
    <text evidence="1 7">Belongs to the peptidase S41A family.</text>
</comment>
<evidence type="ECO:0000256" key="8">
    <source>
        <dbReference type="SAM" id="MobiDB-lite"/>
    </source>
</evidence>
<accession>A0A6I1FR78</accession>
<dbReference type="InterPro" id="IPR004447">
    <property type="entry name" value="Peptidase_S41A"/>
</dbReference>
<proteinExistence type="inferred from homology"/>
<dbReference type="SUPFAM" id="SSF50156">
    <property type="entry name" value="PDZ domain-like"/>
    <property type="match status" value="1"/>
</dbReference>
<dbReference type="FunFam" id="2.30.42.10:FF:000063">
    <property type="entry name" value="Peptidase, S41 family"/>
    <property type="match status" value="1"/>
</dbReference>
<dbReference type="SMART" id="SM00245">
    <property type="entry name" value="TSPc"/>
    <property type="match status" value="1"/>
</dbReference>
<reference evidence="11 12" key="1">
    <citation type="submission" date="2019-10" db="EMBL/GenBank/DDBJ databases">
        <title>Bacillus aerolatum sp. nov., isolated from bioaerosol of sport playgrounds.</title>
        <authorList>
            <person name="Chen P."/>
            <person name="Zhang G."/>
        </authorList>
    </citation>
    <scope>NUCLEOTIDE SEQUENCE [LARGE SCALE GENOMIC DNA]</scope>
    <source>
        <strain evidence="11 12">CX253</strain>
    </source>
</reference>
<evidence type="ECO:0000256" key="2">
    <source>
        <dbReference type="ARBA" id="ARBA00022670"/>
    </source>
</evidence>
<dbReference type="InterPro" id="IPR005151">
    <property type="entry name" value="Tail-specific_protease"/>
</dbReference>
<dbReference type="InterPro" id="IPR036366">
    <property type="entry name" value="PGBDSf"/>
</dbReference>
<protein>
    <recommendedName>
        <fullName evidence="6">C-terminal processing peptidase</fullName>
        <ecNumber evidence="6">3.4.21.102</ecNumber>
    </recommendedName>
</protein>
<dbReference type="GO" id="GO:0004252">
    <property type="term" value="F:serine-type endopeptidase activity"/>
    <property type="evidence" value="ECO:0007669"/>
    <property type="project" value="UniProtKB-EC"/>
</dbReference>
<evidence type="ECO:0000256" key="5">
    <source>
        <dbReference type="ARBA" id="ARBA00051784"/>
    </source>
</evidence>
<dbReference type="InterPro" id="IPR036034">
    <property type="entry name" value="PDZ_sf"/>
</dbReference>
<feature type="domain" description="PDZ" evidence="10">
    <location>
        <begin position="110"/>
        <end position="178"/>
    </location>
</feature>
<keyword evidence="2 7" id="KW-0645">Protease</keyword>
<dbReference type="Pfam" id="PF01471">
    <property type="entry name" value="PG_binding_1"/>
    <property type="match status" value="1"/>
</dbReference>
<keyword evidence="9" id="KW-1133">Transmembrane helix</keyword>
<evidence type="ECO:0000313" key="12">
    <source>
        <dbReference type="Proteomes" id="UP000429595"/>
    </source>
</evidence>
<dbReference type="InterPro" id="IPR036365">
    <property type="entry name" value="PGBD-like_sf"/>
</dbReference>
<comment type="caution">
    <text evidence="11">The sequence shown here is derived from an EMBL/GenBank/DDBJ whole genome shotgun (WGS) entry which is preliminary data.</text>
</comment>
<keyword evidence="4 7" id="KW-0720">Serine protease</keyword>
<dbReference type="EMBL" id="WEIO01000001">
    <property type="protein sequence ID" value="KAB7709242.1"/>
    <property type="molecule type" value="Genomic_DNA"/>
</dbReference>
<dbReference type="Gene3D" id="2.30.42.10">
    <property type="match status" value="1"/>
</dbReference>
<dbReference type="AlphaFoldDB" id="A0A6I1FR78"/>
<dbReference type="CDD" id="cd07560">
    <property type="entry name" value="Peptidase_S41_CPP"/>
    <property type="match status" value="1"/>
</dbReference>
<dbReference type="NCBIfam" id="TIGR00225">
    <property type="entry name" value="prc"/>
    <property type="match status" value="1"/>
</dbReference>
<evidence type="ECO:0000256" key="1">
    <source>
        <dbReference type="ARBA" id="ARBA00009179"/>
    </source>
</evidence>
<dbReference type="InterPro" id="IPR002477">
    <property type="entry name" value="Peptidoglycan-bd-like"/>
</dbReference>
<dbReference type="SUPFAM" id="SSF52096">
    <property type="entry name" value="ClpP/crotonase"/>
    <property type="match status" value="1"/>
</dbReference>
<keyword evidence="9" id="KW-0812">Transmembrane</keyword>
<feature type="transmembrane region" description="Helical" evidence="9">
    <location>
        <begin position="25"/>
        <end position="47"/>
    </location>
</feature>
<keyword evidence="12" id="KW-1185">Reference proteome</keyword>
<dbReference type="Pfam" id="PF13180">
    <property type="entry name" value="PDZ_2"/>
    <property type="match status" value="1"/>
</dbReference>
<dbReference type="Pfam" id="PF03572">
    <property type="entry name" value="Peptidase_S41"/>
    <property type="match status" value="1"/>
</dbReference>